<organism evidence="1 2">
    <name type="scientific">Celeribacter indicus</name>
    <dbReference type="NCBI Taxonomy" id="1208324"/>
    <lineage>
        <taxon>Bacteria</taxon>
        <taxon>Pseudomonadati</taxon>
        <taxon>Pseudomonadota</taxon>
        <taxon>Alphaproteobacteria</taxon>
        <taxon>Rhodobacterales</taxon>
        <taxon>Roseobacteraceae</taxon>
        <taxon>Celeribacter</taxon>
    </lineage>
</organism>
<dbReference type="KEGG" id="cid:P73_1500"/>
<name>A0A0B5DYI1_9RHOB</name>
<dbReference type="OrthoDB" id="7860141at2"/>
<dbReference type="HOGENOM" id="CLU_147287_2_1_5"/>
<dbReference type="RefSeq" id="WP_043869137.1">
    <property type="nucleotide sequence ID" value="NZ_CP004393.1"/>
</dbReference>
<accession>A0A0B5DYI1</accession>
<evidence type="ECO:0000313" key="2">
    <source>
        <dbReference type="Proteomes" id="UP000031521"/>
    </source>
</evidence>
<dbReference type="AlphaFoldDB" id="A0A0B5DYI1"/>
<dbReference type="STRING" id="1208324.P73_1500"/>
<evidence type="ECO:0008006" key="3">
    <source>
        <dbReference type="Google" id="ProtNLM"/>
    </source>
</evidence>
<dbReference type="EMBL" id="CP004393">
    <property type="protein sequence ID" value="AJE46215.1"/>
    <property type="molecule type" value="Genomic_DNA"/>
</dbReference>
<gene>
    <name evidence="1" type="ORF">P73_1500</name>
</gene>
<protein>
    <recommendedName>
        <fullName evidence="3">SnoaL-like domain-containing protein</fullName>
    </recommendedName>
</protein>
<reference evidence="1 2" key="1">
    <citation type="journal article" date="2014" name="Int. J. Syst. Evol. Microbiol.">
        <title>Celeribacter indicus sp. nov., a polycyclic aromatic hydrocarbon-degrading bacterium from deep-sea sediment and reclassification of Huaishuia halophila as Celeribacter halophilus comb. nov.</title>
        <authorList>
            <person name="Lai Q."/>
            <person name="Cao J."/>
            <person name="Yuan J."/>
            <person name="Li F."/>
            <person name="Shao Z."/>
        </authorList>
    </citation>
    <scope>NUCLEOTIDE SEQUENCE [LARGE SCALE GENOMIC DNA]</scope>
    <source>
        <strain evidence="1">P73</strain>
    </source>
</reference>
<proteinExistence type="predicted"/>
<keyword evidence="2" id="KW-1185">Reference proteome</keyword>
<dbReference type="Proteomes" id="UP000031521">
    <property type="component" value="Chromosome"/>
</dbReference>
<sequence length="127" mass="13372">MAGKTRVTLPAGCENAPRNARAVEIALAFMGVARLEPDLLAEGASWDRTGAPCLIGRGAISDAVAQVTPPVSLSVSEVSTHGRAGSVSGRFTRDGEGTSLFCHVLRFTSASCRELAQVVSFERRERA</sequence>
<evidence type="ECO:0000313" key="1">
    <source>
        <dbReference type="EMBL" id="AJE46215.1"/>
    </source>
</evidence>